<organism evidence="2 3">
    <name type="scientific">Ajellomyces capsulatus (strain H88)</name>
    <name type="common">Darling's disease fungus</name>
    <name type="synonym">Histoplasma capsulatum</name>
    <dbReference type="NCBI Taxonomy" id="544711"/>
    <lineage>
        <taxon>Eukaryota</taxon>
        <taxon>Fungi</taxon>
        <taxon>Dikarya</taxon>
        <taxon>Ascomycota</taxon>
        <taxon>Pezizomycotina</taxon>
        <taxon>Eurotiomycetes</taxon>
        <taxon>Eurotiomycetidae</taxon>
        <taxon>Onygenales</taxon>
        <taxon>Ajellomycetaceae</taxon>
        <taxon>Histoplasma</taxon>
    </lineage>
</organism>
<sequence length="111" mass="12862">MFRFQQKPRSLSWKRLPMIEGVEKRATTSSNGQISLQSEAETKPRRTRDWGNETMNPHPTSWAKLLQELIVNACPPKKFTSLDFDKRLSLEGLIRNTPKICLSAFLRTLFL</sequence>
<feature type="compositionally biased region" description="Basic and acidic residues" evidence="1">
    <location>
        <begin position="40"/>
        <end position="51"/>
    </location>
</feature>
<evidence type="ECO:0000313" key="2">
    <source>
        <dbReference type="EMBL" id="QSS56373.1"/>
    </source>
</evidence>
<feature type="compositionally biased region" description="Polar residues" evidence="1">
    <location>
        <begin position="27"/>
        <end position="39"/>
    </location>
</feature>
<protein>
    <submittedName>
        <fullName evidence="2">Uncharacterized protein</fullName>
    </submittedName>
</protein>
<dbReference type="EMBL" id="CP069106">
    <property type="protein sequence ID" value="QSS56373.1"/>
    <property type="molecule type" value="Genomic_DNA"/>
</dbReference>
<evidence type="ECO:0000313" key="3">
    <source>
        <dbReference type="Proteomes" id="UP000663419"/>
    </source>
</evidence>
<dbReference type="Proteomes" id="UP000663419">
    <property type="component" value="Chromosome 5"/>
</dbReference>
<reference evidence="2" key="1">
    <citation type="submission" date="2021-01" db="EMBL/GenBank/DDBJ databases">
        <title>Chromosome-level genome assembly of a human fungal pathogen reveals clustering of transcriptionally co-regulated genes.</title>
        <authorList>
            <person name="Voorhies M."/>
            <person name="Cohen S."/>
            <person name="Shea T.P."/>
            <person name="Petrus S."/>
            <person name="Munoz J.F."/>
            <person name="Poplawski S."/>
            <person name="Goldman W.E."/>
            <person name="Michael T."/>
            <person name="Cuomo C.A."/>
            <person name="Sil A."/>
            <person name="Beyhan S."/>
        </authorList>
    </citation>
    <scope>NUCLEOTIDE SEQUENCE</scope>
    <source>
        <strain evidence="2">H88</strain>
    </source>
</reference>
<dbReference type="VEuPathDB" id="FungiDB:I7I53_04562"/>
<accession>A0A8A1LUX5</accession>
<proteinExistence type="predicted"/>
<dbReference type="AlphaFoldDB" id="A0A8A1LUX5"/>
<gene>
    <name evidence="2" type="ORF">I7I53_04562</name>
</gene>
<feature type="region of interest" description="Disordered" evidence="1">
    <location>
        <begin position="24"/>
        <end position="57"/>
    </location>
</feature>
<name>A0A8A1LUX5_AJEC8</name>
<evidence type="ECO:0000256" key="1">
    <source>
        <dbReference type="SAM" id="MobiDB-lite"/>
    </source>
</evidence>